<dbReference type="Pfam" id="PF13376">
    <property type="entry name" value="OmdA"/>
    <property type="match status" value="1"/>
</dbReference>
<keyword evidence="3" id="KW-1185">Reference proteome</keyword>
<evidence type="ECO:0000259" key="1">
    <source>
        <dbReference type="Pfam" id="PF08818"/>
    </source>
</evidence>
<evidence type="ECO:0000313" key="2">
    <source>
        <dbReference type="EMBL" id="MFD1316423.1"/>
    </source>
</evidence>
<dbReference type="EMBL" id="JBHTMY010000003">
    <property type="protein sequence ID" value="MFD1316423.1"/>
    <property type="molecule type" value="Genomic_DNA"/>
</dbReference>
<dbReference type="InterPro" id="IPR014922">
    <property type="entry name" value="YdhG-like"/>
</dbReference>
<sequence>MSDKVIKIEAYFNQANFKDKLLQLRSVFIDLGLTETLKWGIPTYTYLGKNIVGLASFKNHFGIWFFQGAMLSNPLNYLIAGQKKTIAMRQLKYKPEDIIDKTIIRSFVLEAMENTKNQIVISPKKSKELLIPELLKKELDANVQLFEKFNAFSLTDKRDFTEYICTAKKTETQERRLSKVVSYIEAGIGLNDKYKKK</sequence>
<dbReference type="Proteomes" id="UP001597201">
    <property type="component" value="Unassembled WGS sequence"/>
</dbReference>
<comment type="caution">
    <text evidence="2">The sequence shown here is derived from an EMBL/GenBank/DDBJ whole genome shotgun (WGS) entry which is preliminary data.</text>
</comment>
<name>A0ABW3Y766_9FLAO</name>
<gene>
    <name evidence="2" type="ORF">ACFQ39_12410</name>
</gene>
<dbReference type="SUPFAM" id="SSF159888">
    <property type="entry name" value="YdhG-like"/>
    <property type="match status" value="1"/>
</dbReference>
<dbReference type="RefSeq" id="WP_377179385.1">
    <property type="nucleotide sequence ID" value="NZ_JBHTMY010000003.1"/>
</dbReference>
<proteinExistence type="predicted"/>
<accession>A0ABW3Y766</accession>
<organism evidence="2 3">
    <name type="scientific">Namhaeicola litoreus</name>
    <dbReference type="NCBI Taxonomy" id="1052145"/>
    <lineage>
        <taxon>Bacteria</taxon>
        <taxon>Pseudomonadati</taxon>
        <taxon>Bacteroidota</taxon>
        <taxon>Flavobacteriia</taxon>
        <taxon>Flavobacteriales</taxon>
        <taxon>Flavobacteriaceae</taxon>
        <taxon>Namhaeicola</taxon>
    </lineage>
</organism>
<reference evidence="3" key="1">
    <citation type="journal article" date="2019" name="Int. J. Syst. Evol. Microbiol.">
        <title>The Global Catalogue of Microorganisms (GCM) 10K type strain sequencing project: providing services to taxonomists for standard genome sequencing and annotation.</title>
        <authorList>
            <consortium name="The Broad Institute Genomics Platform"/>
            <consortium name="The Broad Institute Genome Sequencing Center for Infectious Disease"/>
            <person name="Wu L."/>
            <person name="Ma J."/>
        </authorList>
    </citation>
    <scope>NUCLEOTIDE SEQUENCE [LARGE SCALE GENOMIC DNA]</scope>
    <source>
        <strain evidence="3">CCUG 61485</strain>
    </source>
</reference>
<dbReference type="Gene3D" id="3.90.1150.200">
    <property type="match status" value="1"/>
</dbReference>
<dbReference type="Pfam" id="PF08818">
    <property type="entry name" value="DUF1801"/>
    <property type="match status" value="1"/>
</dbReference>
<protein>
    <submittedName>
        <fullName evidence="2">YdeI family protein</fullName>
    </submittedName>
</protein>
<evidence type="ECO:0000313" key="3">
    <source>
        <dbReference type="Proteomes" id="UP001597201"/>
    </source>
</evidence>
<feature type="domain" description="YdhG-like" evidence="1">
    <location>
        <begin position="18"/>
        <end position="112"/>
    </location>
</feature>